<dbReference type="InterPro" id="IPR001005">
    <property type="entry name" value="SANT/Myb"/>
</dbReference>
<dbReference type="Gene3D" id="1.10.3260.10">
    <property type="entry name" value="DNA ligase, ATP-dependent, N-terminal domain"/>
    <property type="match status" value="1"/>
</dbReference>
<dbReference type="PROSITE" id="PS51294">
    <property type="entry name" value="HTH_MYB"/>
    <property type="match status" value="1"/>
</dbReference>
<sequence length="375" mass="44092">MIESLTIQLDGRPQQAVWKVVSRLAKEHLYKTGHWTQEEDEKLKKEVLNHGTKWSQISQILQRSPDSCKHHWINYLKNEDKRKKGKWEPQEEKQLQTLVLNHKYYEKDKETKLPVHIKELELESMWKWISEEFGDTRSPIQCYLKWKRSFKYVVVHCKEYKIWRNRDQLKLLEQLEAFDFDDERGFKWKDLMIEQWDLISPEYLKRRWVDLKKWKIQLDFLLNDSGSQFKSNKQLVKELIELYARKSGRSVLVALATAAVKTNVGNQANVKKKTSPEQLTQDVLTGIEIVKAVYSEIPSYDLVIPALLKDGIQGLRENCKLTPGVPLKPMLAKPTKAISEVLDRFEGQKFTCEYKYDGERAQMGLLVSLVATPKT</sequence>
<dbReference type="GO" id="GO:0003910">
    <property type="term" value="F:DNA ligase (ATP) activity"/>
    <property type="evidence" value="ECO:0007669"/>
    <property type="project" value="InterPro"/>
</dbReference>
<accession>A0A9Q3H5W9</accession>
<dbReference type="Pfam" id="PF01068">
    <property type="entry name" value="DNA_ligase_A_M"/>
    <property type="match status" value="1"/>
</dbReference>
<dbReference type="PANTHER" id="PTHR46380:SF2">
    <property type="entry name" value="CYCLIN-D-BINDING MYB-LIKE TRANSCRIPTION FACTOR 1"/>
    <property type="match status" value="1"/>
</dbReference>
<feature type="domain" description="Myb-like" evidence="7">
    <location>
        <begin position="31"/>
        <end position="76"/>
    </location>
</feature>
<evidence type="ECO:0000256" key="2">
    <source>
        <dbReference type="ARBA" id="ARBA00022598"/>
    </source>
</evidence>
<evidence type="ECO:0000313" key="9">
    <source>
        <dbReference type="EMBL" id="MBW0493148.1"/>
    </source>
</evidence>
<keyword evidence="2" id="KW-0436">Ligase</keyword>
<dbReference type="CDD" id="cd00167">
    <property type="entry name" value="SANT"/>
    <property type="match status" value="1"/>
</dbReference>
<dbReference type="GO" id="GO:0003700">
    <property type="term" value="F:DNA-binding transcription factor activity"/>
    <property type="evidence" value="ECO:0007669"/>
    <property type="project" value="TreeGrafter"/>
</dbReference>
<dbReference type="SMART" id="SM00717">
    <property type="entry name" value="SANT"/>
    <property type="match status" value="2"/>
</dbReference>
<dbReference type="Gene3D" id="3.30.470.30">
    <property type="entry name" value="DNA ligase/mRNA capping enzyme"/>
    <property type="match status" value="1"/>
</dbReference>
<dbReference type="SUPFAM" id="SSF56091">
    <property type="entry name" value="DNA ligase/mRNA capping enzyme, catalytic domain"/>
    <property type="match status" value="1"/>
</dbReference>
<comment type="caution">
    <text evidence="9">The sequence shown here is derived from an EMBL/GenBank/DDBJ whole genome shotgun (WGS) entry which is preliminary data.</text>
</comment>
<dbReference type="OrthoDB" id="206088at2759"/>
<keyword evidence="5" id="KW-0238">DNA-binding</keyword>
<dbReference type="GO" id="GO:0005524">
    <property type="term" value="F:ATP binding"/>
    <property type="evidence" value="ECO:0007669"/>
    <property type="project" value="UniProtKB-KW"/>
</dbReference>
<dbReference type="SUPFAM" id="SSF46689">
    <property type="entry name" value="Homeodomain-like"/>
    <property type="match status" value="2"/>
</dbReference>
<dbReference type="PROSITE" id="PS50090">
    <property type="entry name" value="MYB_LIKE"/>
    <property type="match status" value="2"/>
</dbReference>
<evidence type="ECO:0000256" key="1">
    <source>
        <dbReference type="ARBA" id="ARBA00004123"/>
    </source>
</evidence>
<dbReference type="InterPro" id="IPR016059">
    <property type="entry name" value="DNA_ligase_ATP-dep_CS"/>
</dbReference>
<dbReference type="Pfam" id="PF00249">
    <property type="entry name" value="Myb_DNA-binding"/>
    <property type="match status" value="1"/>
</dbReference>
<dbReference type="Gene3D" id="1.10.10.60">
    <property type="entry name" value="Homeodomain-like"/>
    <property type="match status" value="2"/>
</dbReference>
<dbReference type="InterPro" id="IPR017930">
    <property type="entry name" value="Myb_dom"/>
</dbReference>
<feature type="domain" description="Myb-like" evidence="7">
    <location>
        <begin position="79"/>
        <end position="150"/>
    </location>
</feature>
<dbReference type="InterPro" id="IPR036599">
    <property type="entry name" value="DNA_ligase_N_sf"/>
</dbReference>
<evidence type="ECO:0000256" key="5">
    <source>
        <dbReference type="ARBA" id="ARBA00023125"/>
    </source>
</evidence>
<evidence type="ECO:0000313" key="10">
    <source>
        <dbReference type="Proteomes" id="UP000765509"/>
    </source>
</evidence>
<dbReference type="InterPro" id="IPR009057">
    <property type="entry name" value="Homeodomain-like_sf"/>
</dbReference>
<protein>
    <submittedName>
        <fullName evidence="9">Uncharacterized protein</fullName>
    </submittedName>
</protein>
<feature type="domain" description="HTH myb-type" evidence="8">
    <location>
        <begin position="31"/>
        <end position="80"/>
    </location>
</feature>
<evidence type="ECO:0000256" key="3">
    <source>
        <dbReference type="ARBA" id="ARBA00022741"/>
    </source>
</evidence>
<dbReference type="GO" id="GO:0005634">
    <property type="term" value="C:nucleus"/>
    <property type="evidence" value="ECO:0007669"/>
    <property type="project" value="UniProtKB-SubCell"/>
</dbReference>
<reference evidence="9" key="1">
    <citation type="submission" date="2021-03" db="EMBL/GenBank/DDBJ databases">
        <title>Draft genome sequence of rust myrtle Austropuccinia psidii MF-1, a brazilian biotype.</title>
        <authorList>
            <person name="Quecine M.C."/>
            <person name="Pachon D.M.R."/>
            <person name="Bonatelli M.L."/>
            <person name="Correr F.H."/>
            <person name="Franceschini L.M."/>
            <person name="Leite T.F."/>
            <person name="Margarido G.R.A."/>
            <person name="Almeida C.A."/>
            <person name="Ferrarezi J.A."/>
            <person name="Labate C.A."/>
        </authorList>
    </citation>
    <scope>NUCLEOTIDE SEQUENCE</scope>
    <source>
        <strain evidence="9">MF-1</strain>
    </source>
</reference>
<evidence type="ECO:0000259" key="8">
    <source>
        <dbReference type="PROSITE" id="PS51294"/>
    </source>
</evidence>
<organism evidence="9 10">
    <name type="scientific">Austropuccinia psidii MF-1</name>
    <dbReference type="NCBI Taxonomy" id="1389203"/>
    <lineage>
        <taxon>Eukaryota</taxon>
        <taxon>Fungi</taxon>
        <taxon>Dikarya</taxon>
        <taxon>Basidiomycota</taxon>
        <taxon>Pucciniomycotina</taxon>
        <taxon>Pucciniomycetes</taxon>
        <taxon>Pucciniales</taxon>
        <taxon>Sphaerophragmiaceae</taxon>
        <taxon>Austropuccinia</taxon>
    </lineage>
</organism>
<proteinExistence type="predicted"/>
<dbReference type="AlphaFoldDB" id="A0A9Q3H5W9"/>
<dbReference type="InterPro" id="IPR012310">
    <property type="entry name" value="DNA_ligase_ATP-dep_cent"/>
</dbReference>
<name>A0A9Q3H5W9_9BASI</name>
<dbReference type="InterPro" id="IPR051651">
    <property type="entry name" value="DMTF1_DNA-bind_reg"/>
</dbReference>
<comment type="subcellular location">
    <subcellularLocation>
        <location evidence="1">Nucleus</location>
    </subcellularLocation>
</comment>
<dbReference type="PANTHER" id="PTHR46380">
    <property type="entry name" value="CYCLIN-D-BINDING MYB-LIKE TRANSCRIPTION FACTOR 1"/>
    <property type="match status" value="1"/>
</dbReference>
<dbReference type="GO" id="GO:0000976">
    <property type="term" value="F:transcription cis-regulatory region binding"/>
    <property type="evidence" value="ECO:0007669"/>
    <property type="project" value="TreeGrafter"/>
</dbReference>
<keyword evidence="10" id="KW-1185">Reference proteome</keyword>
<keyword evidence="4" id="KW-0067">ATP-binding</keyword>
<evidence type="ECO:0000256" key="4">
    <source>
        <dbReference type="ARBA" id="ARBA00022840"/>
    </source>
</evidence>
<keyword evidence="3" id="KW-0547">Nucleotide-binding</keyword>
<gene>
    <name evidence="9" type="ORF">O181_032863</name>
</gene>
<dbReference type="Proteomes" id="UP000765509">
    <property type="component" value="Unassembled WGS sequence"/>
</dbReference>
<dbReference type="GO" id="GO:0006281">
    <property type="term" value="P:DNA repair"/>
    <property type="evidence" value="ECO:0007669"/>
    <property type="project" value="InterPro"/>
</dbReference>
<dbReference type="PROSITE" id="PS00697">
    <property type="entry name" value="DNA_LIGASE_A1"/>
    <property type="match status" value="1"/>
</dbReference>
<dbReference type="GO" id="GO:0006310">
    <property type="term" value="P:DNA recombination"/>
    <property type="evidence" value="ECO:0007669"/>
    <property type="project" value="InterPro"/>
</dbReference>
<keyword evidence="6" id="KW-0539">Nucleus</keyword>
<evidence type="ECO:0000259" key="7">
    <source>
        <dbReference type="PROSITE" id="PS50090"/>
    </source>
</evidence>
<dbReference type="EMBL" id="AVOT02011933">
    <property type="protein sequence ID" value="MBW0493148.1"/>
    <property type="molecule type" value="Genomic_DNA"/>
</dbReference>
<evidence type="ECO:0000256" key="6">
    <source>
        <dbReference type="ARBA" id="ARBA00023242"/>
    </source>
</evidence>